<comment type="similarity">
    <text evidence="1">Belongs to the glycosyltransferase 2 family.</text>
</comment>
<sequence length="274" mass="30146">MLSIIIPAHNEAGHIDACLHSVLASTEPDTAQVIVAANGCKDDTVLRAQAFERVAQARGWQLEVLDLPAIGKVGALNQADQIAAHDMRVYLDADVTMDPDLLGQIKLALNTAQPRFVSGKMRLAPAKSWATRAYARIYDKVPFMTQGVPGAGLFAVNAAGRSKWDQFPTLIADDTFVRLTFSPDQRDAMKAGYDWPLVEGFFALVKVRRRQNAGVAEVGRKFPHLLENDDKLHLSFGQKLRMGVRDPLGMLVYGAVAVIVKLTPQRDTSWERGR</sequence>
<evidence type="ECO:0000313" key="6">
    <source>
        <dbReference type="Proteomes" id="UP000198851"/>
    </source>
</evidence>
<evidence type="ECO:0000256" key="2">
    <source>
        <dbReference type="ARBA" id="ARBA00022676"/>
    </source>
</evidence>
<dbReference type="AlphaFoldDB" id="A0A1I4GGB0"/>
<accession>A0A1I4GGB0</accession>
<dbReference type="PANTHER" id="PTHR43630:SF1">
    <property type="entry name" value="POLY-BETA-1,6-N-ACETYL-D-GLUCOSAMINE SYNTHASE"/>
    <property type="match status" value="1"/>
</dbReference>
<dbReference type="EMBL" id="FOSZ01000008">
    <property type="protein sequence ID" value="SFL28327.1"/>
    <property type="molecule type" value="Genomic_DNA"/>
</dbReference>
<evidence type="ECO:0000313" key="5">
    <source>
        <dbReference type="EMBL" id="SFL28327.1"/>
    </source>
</evidence>
<keyword evidence="2" id="KW-0328">Glycosyltransferase</keyword>
<dbReference type="Pfam" id="PF00535">
    <property type="entry name" value="Glycos_transf_2"/>
    <property type="match status" value="1"/>
</dbReference>
<keyword evidence="3 5" id="KW-0808">Transferase</keyword>
<dbReference type="InterPro" id="IPR029044">
    <property type="entry name" value="Nucleotide-diphossugar_trans"/>
</dbReference>
<protein>
    <submittedName>
        <fullName evidence="5">Glycosyl transferase family 2</fullName>
    </submittedName>
</protein>
<reference evidence="6" key="1">
    <citation type="submission" date="2016-10" db="EMBL/GenBank/DDBJ databases">
        <authorList>
            <person name="Varghese N."/>
            <person name="Submissions S."/>
        </authorList>
    </citation>
    <scope>NUCLEOTIDE SEQUENCE [LARGE SCALE GENOMIC DNA]</scope>
    <source>
        <strain evidence="6">DSM 28453</strain>
    </source>
</reference>
<proteinExistence type="inferred from homology"/>
<feature type="domain" description="Glycosyltransferase 2-like" evidence="4">
    <location>
        <begin position="3"/>
        <end position="133"/>
    </location>
</feature>
<dbReference type="PANTHER" id="PTHR43630">
    <property type="entry name" value="POLY-BETA-1,6-N-ACETYL-D-GLUCOSAMINE SYNTHASE"/>
    <property type="match status" value="1"/>
</dbReference>
<organism evidence="5 6">
    <name type="scientific">Shimia haliotis</name>
    <dbReference type="NCBI Taxonomy" id="1280847"/>
    <lineage>
        <taxon>Bacteria</taxon>
        <taxon>Pseudomonadati</taxon>
        <taxon>Pseudomonadota</taxon>
        <taxon>Alphaproteobacteria</taxon>
        <taxon>Rhodobacterales</taxon>
        <taxon>Roseobacteraceae</taxon>
    </lineage>
</organism>
<dbReference type="GO" id="GO:0016757">
    <property type="term" value="F:glycosyltransferase activity"/>
    <property type="evidence" value="ECO:0007669"/>
    <property type="project" value="UniProtKB-KW"/>
</dbReference>
<dbReference type="SUPFAM" id="SSF53448">
    <property type="entry name" value="Nucleotide-diphospho-sugar transferases"/>
    <property type="match status" value="1"/>
</dbReference>
<dbReference type="Proteomes" id="UP000198851">
    <property type="component" value="Unassembled WGS sequence"/>
</dbReference>
<dbReference type="STRING" id="1280847.SAMN04488036_108105"/>
<evidence type="ECO:0000256" key="3">
    <source>
        <dbReference type="ARBA" id="ARBA00022679"/>
    </source>
</evidence>
<evidence type="ECO:0000259" key="4">
    <source>
        <dbReference type="Pfam" id="PF00535"/>
    </source>
</evidence>
<gene>
    <name evidence="5" type="ORF">SAMN04488036_108105</name>
</gene>
<dbReference type="Gene3D" id="3.90.550.10">
    <property type="entry name" value="Spore Coat Polysaccharide Biosynthesis Protein SpsA, Chain A"/>
    <property type="match status" value="1"/>
</dbReference>
<name>A0A1I4GGB0_9RHOB</name>
<evidence type="ECO:0000256" key="1">
    <source>
        <dbReference type="ARBA" id="ARBA00006739"/>
    </source>
</evidence>
<dbReference type="InterPro" id="IPR001173">
    <property type="entry name" value="Glyco_trans_2-like"/>
</dbReference>
<keyword evidence="6" id="KW-1185">Reference proteome</keyword>
<dbReference type="RefSeq" id="WP_093325438.1">
    <property type="nucleotide sequence ID" value="NZ_FOSZ01000008.1"/>
</dbReference>
<dbReference type="OrthoDB" id="9797391at2"/>